<sequence>MTAGADMFDIDRTTGAGHTIPCLTCHGGIDHSTGTTGTTGWRSADPVRRPADPPGGRPGDVAGDVAGGSTRGPARPGTGGGEARPALSPFDPRVTGWARAVSRPAPRPAG</sequence>
<evidence type="ECO:0000313" key="3">
    <source>
        <dbReference type="Proteomes" id="UP000179627"/>
    </source>
</evidence>
<dbReference type="AlphaFoldDB" id="A0A1S1QUJ5"/>
<comment type="caution">
    <text evidence="2">The sequence shown here is derived from an EMBL/GenBank/DDBJ whole genome shotgun (WGS) entry which is preliminary data.</text>
</comment>
<feature type="region of interest" description="Disordered" evidence="1">
    <location>
        <begin position="22"/>
        <end position="110"/>
    </location>
</feature>
<proteinExistence type="predicted"/>
<dbReference type="EMBL" id="MBLM01000109">
    <property type="protein sequence ID" value="OHV38368.1"/>
    <property type="molecule type" value="Genomic_DNA"/>
</dbReference>
<protein>
    <submittedName>
        <fullName evidence="2">Uncharacterized protein</fullName>
    </submittedName>
</protein>
<name>A0A1S1QUJ5_9ACTN</name>
<gene>
    <name evidence="2" type="ORF">CC117_15660</name>
</gene>
<evidence type="ECO:0000313" key="2">
    <source>
        <dbReference type="EMBL" id="OHV38368.1"/>
    </source>
</evidence>
<organism evidence="2 3">
    <name type="scientific">Parafrankia colletiae</name>
    <dbReference type="NCBI Taxonomy" id="573497"/>
    <lineage>
        <taxon>Bacteria</taxon>
        <taxon>Bacillati</taxon>
        <taxon>Actinomycetota</taxon>
        <taxon>Actinomycetes</taxon>
        <taxon>Frankiales</taxon>
        <taxon>Frankiaceae</taxon>
        <taxon>Parafrankia</taxon>
    </lineage>
</organism>
<accession>A0A1S1QUJ5</accession>
<dbReference type="Proteomes" id="UP000179627">
    <property type="component" value="Unassembled WGS sequence"/>
</dbReference>
<reference evidence="3" key="1">
    <citation type="submission" date="2016-07" db="EMBL/GenBank/DDBJ databases">
        <title>Sequence Frankia sp. strain CcI1.17.</title>
        <authorList>
            <person name="Ghodhbane-Gtari F."/>
            <person name="Swanson E."/>
            <person name="Gueddou A."/>
            <person name="Morris K."/>
            <person name="Hezbri K."/>
            <person name="Ktari A."/>
            <person name="Nouioui I."/>
            <person name="Abebe-Akele F."/>
            <person name="Simpson S."/>
            <person name="Thomas K."/>
            <person name="Gtari M."/>
            <person name="Tisa L.S."/>
            <person name="Hurst S."/>
        </authorList>
    </citation>
    <scope>NUCLEOTIDE SEQUENCE [LARGE SCALE GENOMIC DNA]</scope>
    <source>
        <strain evidence="3">Cc1.17</strain>
    </source>
</reference>
<keyword evidence="3" id="KW-1185">Reference proteome</keyword>
<evidence type="ECO:0000256" key="1">
    <source>
        <dbReference type="SAM" id="MobiDB-lite"/>
    </source>
</evidence>